<dbReference type="GO" id="GO:0030497">
    <property type="term" value="P:fatty acid elongation"/>
    <property type="evidence" value="ECO:0007669"/>
    <property type="project" value="TreeGrafter"/>
</dbReference>
<evidence type="ECO:0000256" key="1">
    <source>
        <dbReference type="ARBA" id="ARBA00006484"/>
    </source>
</evidence>
<evidence type="ECO:0000256" key="2">
    <source>
        <dbReference type="ARBA" id="ARBA00023002"/>
    </source>
</evidence>
<keyword evidence="2" id="KW-0560">Oxidoreductase</keyword>
<dbReference type="Gene3D" id="3.40.50.720">
    <property type="entry name" value="NAD(P)-binding Rossmann-like Domain"/>
    <property type="match status" value="1"/>
</dbReference>
<evidence type="ECO:0000259" key="3">
    <source>
        <dbReference type="SMART" id="SM00822"/>
    </source>
</evidence>
<dbReference type="InterPro" id="IPR036291">
    <property type="entry name" value="NAD(P)-bd_dom_sf"/>
</dbReference>
<dbReference type="SUPFAM" id="SSF51735">
    <property type="entry name" value="NAD(P)-binding Rossmann-fold domains"/>
    <property type="match status" value="1"/>
</dbReference>
<reference evidence="4 5" key="1">
    <citation type="submission" date="2019-08" db="EMBL/GenBank/DDBJ databases">
        <title>Parahaliea maris sp. nov., isolated from the surface seawater.</title>
        <authorList>
            <person name="Liu Y."/>
        </authorList>
    </citation>
    <scope>NUCLEOTIDE SEQUENCE [LARGE SCALE GENOMIC DNA]</scope>
    <source>
        <strain evidence="4 5">HSLHS9</strain>
    </source>
</reference>
<dbReference type="InterPro" id="IPR057326">
    <property type="entry name" value="KR_dom"/>
</dbReference>
<dbReference type="PANTHER" id="PTHR42760:SF135">
    <property type="entry name" value="BLL7886 PROTEIN"/>
    <property type="match status" value="1"/>
</dbReference>
<accession>A0A5C9A8T5</accession>
<protein>
    <submittedName>
        <fullName evidence="4">SDR family oxidoreductase</fullName>
    </submittedName>
</protein>
<dbReference type="Pfam" id="PF13561">
    <property type="entry name" value="adh_short_C2"/>
    <property type="match status" value="1"/>
</dbReference>
<dbReference type="PROSITE" id="PS00061">
    <property type="entry name" value="ADH_SHORT"/>
    <property type="match status" value="1"/>
</dbReference>
<dbReference type="PRINTS" id="PR00080">
    <property type="entry name" value="SDRFAMILY"/>
</dbReference>
<dbReference type="PANTHER" id="PTHR42760">
    <property type="entry name" value="SHORT-CHAIN DEHYDROGENASES/REDUCTASES FAMILY MEMBER"/>
    <property type="match status" value="1"/>
</dbReference>
<keyword evidence="5" id="KW-1185">Reference proteome</keyword>
<dbReference type="RefSeq" id="WP_148066726.1">
    <property type="nucleotide sequence ID" value="NZ_VRZA01000001.1"/>
</dbReference>
<dbReference type="EMBL" id="VRZA01000001">
    <property type="protein sequence ID" value="TXS96454.1"/>
    <property type="molecule type" value="Genomic_DNA"/>
</dbReference>
<dbReference type="CDD" id="cd05233">
    <property type="entry name" value="SDR_c"/>
    <property type="match status" value="1"/>
</dbReference>
<feature type="domain" description="Ketoreductase" evidence="3">
    <location>
        <begin position="11"/>
        <end position="195"/>
    </location>
</feature>
<dbReference type="GO" id="GO:0016616">
    <property type="term" value="F:oxidoreductase activity, acting on the CH-OH group of donors, NAD or NADP as acceptor"/>
    <property type="evidence" value="ECO:0007669"/>
    <property type="project" value="UniProtKB-ARBA"/>
</dbReference>
<gene>
    <name evidence="4" type="ORF">FV139_02925</name>
</gene>
<dbReference type="FunFam" id="3.40.50.720:FF:000173">
    <property type="entry name" value="3-oxoacyl-[acyl-carrier protein] reductase"/>
    <property type="match status" value="1"/>
</dbReference>
<evidence type="ECO:0000313" key="4">
    <source>
        <dbReference type="EMBL" id="TXS96454.1"/>
    </source>
</evidence>
<proteinExistence type="inferred from homology"/>
<dbReference type="SMART" id="SM00822">
    <property type="entry name" value="PKS_KR"/>
    <property type="match status" value="1"/>
</dbReference>
<dbReference type="AlphaFoldDB" id="A0A5C9A8T5"/>
<comment type="similarity">
    <text evidence="1">Belongs to the short-chain dehydrogenases/reductases (SDR) family.</text>
</comment>
<dbReference type="InterPro" id="IPR020904">
    <property type="entry name" value="Sc_DH/Rdtase_CS"/>
</dbReference>
<evidence type="ECO:0000313" key="5">
    <source>
        <dbReference type="Proteomes" id="UP000321039"/>
    </source>
</evidence>
<dbReference type="PRINTS" id="PR00081">
    <property type="entry name" value="GDHRDH"/>
</dbReference>
<comment type="caution">
    <text evidence="4">The sequence shown here is derived from an EMBL/GenBank/DDBJ whole genome shotgun (WGS) entry which is preliminary data.</text>
</comment>
<sequence>MQQEFFNLSDETILVTGGGTGLGKQLAKTLASAGATVFVCARRHDKLEDTVEQIRESGGVAHALPLDVTDSSSVIECLRNANAISPVTGLVNNAGVGTDLLLKDMPENMWDMALNTNLKGAWLLARELVNDLIRRERVGFVINISSALATSVQMGTGAYAAAKAGLNHLTQAMAYEWARYGVRVNAVAPGYFRTELATEFLESDYGKKLEKRIPQRRLGNPADLDGVILLLASKASSYMTGSVITVDGGLTMSTI</sequence>
<organism evidence="4 5">
    <name type="scientific">Parahaliea maris</name>
    <dbReference type="NCBI Taxonomy" id="2716870"/>
    <lineage>
        <taxon>Bacteria</taxon>
        <taxon>Pseudomonadati</taxon>
        <taxon>Pseudomonadota</taxon>
        <taxon>Gammaproteobacteria</taxon>
        <taxon>Cellvibrionales</taxon>
        <taxon>Halieaceae</taxon>
        <taxon>Parahaliea</taxon>
    </lineage>
</organism>
<dbReference type="Proteomes" id="UP000321039">
    <property type="component" value="Unassembled WGS sequence"/>
</dbReference>
<dbReference type="InterPro" id="IPR002347">
    <property type="entry name" value="SDR_fam"/>
</dbReference>
<name>A0A5C9A8T5_9GAMM</name>